<reference evidence="1 2" key="1">
    <citation type="submission" date="2018-04" db="EMBL/GenBank/DDBJ databases">
        <title>Draft genome sequence of Pseudomonas syringae pv. actinidiae biovar 1 strains isolated from kiwifruit in Kagawa prefecture.</title>
        <authorList>
            <person name="Tabuchi M."/>
            <person name="Saito M."/>
            <person name="Fujiwara S."/>
            <person name="Sasa N."/>
            <person name="Akimitsu K."/>
            <person name="Gomi K."/>
            <person name="Konishi-Sugita S."/>
            <person name="Hamano K."/>
            <person name="Kataoka I."/>
        </authorList>
    </citation>
    <scope>NUCLEOTIDE SEQUENCE [LARGE SCALE GENOMIC DNA]</scope>
    <source>
        <strain evidence="1 2">MAFF212206</strain>
    </source>
</reference>
<proteinExistence type="predicted"/>
<protein>
    <submittedName>
        <fullName evidence="1">Uncharacterized protein</fullName>
    </submittedName>
</protein>
<dbReference type="AlphaFoldDB" id="A0A2V0QXP6"/>
<organism evidence="1 2">
    <name type="scientific">Pseudomonas syringae pv. actinidiae</name>
    <dbReference type="NCBI Taxonomy" id="103796"/>
    <lineage>
        <taxon>Bacteria</taxon>
        <taxon>Pseudomonadati</taxon>
        <taxon>Pseudomonadota</taxon>
        <taxon>Gammaproteobacteria</taxon>
        <taxon>Pseudomonadales</taxon>
        <taxon>Pseudomonadaceae</taxon>
        <taxon>Pseudomonas</taxon>
        <taxon>Pseudomonas syringae</taxon>
    </lineage>
</organism>
<accession>A0A2V0QXP6</accession>
<gene>
    <name evidence="1" type="ORF">KPSA1_06888</name>
</gene>
<evidence type="ECO:0000313" key="1">
    <source>
        <dbReference type="EMBL" id="GBH13400.1"/>
    </source>
</evidence>
<name>A0A2V0QXP6_PSESF</name>
<comment type="caution">
    <text evidence="1">The sequence shown here is derived from an EMBL/GenBank/DDBJ whole genome shotgun (WGS) entry which is preliminary data.</text>
</comment>
<dbReference type="Proteomes" id="UP000247480">
    <property type="component" value="Unassembled WGS sequence"/>
</dbReference>
<dbReference type="EMBL" id="BGJZ01000349">
    <property type="protein sequence ID" value="GBH13400.1"/>
    <property type="molecule type" value="Genomic_DNA"/>
</dbReference>
<sequence length="44" mass="4791">MIKTTNPSLTASTIEISKNKSTIYALPSRNKKTIQLSGNLLGKK</sequence>
<evidence type="ECO:0000313" key="2">
    <source>
        <dbReference type="Proteomes" id="UP000247480"/>
    </source>
</evidence>